<gene>
    <name evidence="2" type="ORF">SPHA_33579</name>
</gene>
<accession>A0A812CE45</accession>
<keyword evidence="1" id="KW-1133">Transmembrane helix</keyword>
<evidence type="ECO:0000313" key="2">
    <source>
        <dbReference type="EMBL" id="CAE1263131.1"/>
    </source>
</evidence>
<keyword evidence="1" id="KW-0812">Transmembrane</keyword>
<dbReference type="EMBL" id="CAHIKZ030001407">
    <property type="protein sequence ID" value="CAE1263131.1"/>
    <property type="molecule type" value="Genomic_DNA"/>
</dbReference>
<keyword evidence="1" id="KW-0472">Membrane</keyword>
<name>A0A812CE45_ACAPH</name>
<reference evidence="2" key="1">
    <citation type="submission" date="2021-01" db="EMBL/GenBank/DDBJ databases">
        <authorList>
            <person name="Li R."/>
            <person name="Bekaert M."/>
        </authorList>
    </citation>
    <scope>NUCLEOTIDE SEQUENCE</scope>
    <source>
        <strain evidence="2">Farmed</strain>
    </source>
</reference>
<organism evidence="2 3">
    <name type="scientific">Acanthosepion pharaonis</name>
    <name type="common">Pharaoh cuttlefish</name>
    <name type="synonym">Sepia pharaonis</name>
    <dbReference type="NCBI Taxonomy" id="158019"/>
    <lineage>
        <taxon>Eukaryota</taxon>
        <taxon>Metazoa</taxon>
        <taxon>Spiralia</taxon>
        <taxon>Lophotrochozoa</taxon>
        <taxon>Mollusca</taxon>
        <taxon>Cephalopoda</taxon>
        <taxon>Coleoidea</taxon>
        <taxon>Decapodiformes</taxon>
        <taxon>Sepiida</taxon>
        <taxon>Sepiina</taxon>
        <taxon>Sepiidae</taxon>
        <taxon>Acanthosepion</taxon>
    </lineage>
</organism>
<keyword evidence="3" id="KW-1185">Reference proteome</keyword>
<sequence>MFIFVFVFSSFLTPPPFNPDFLFLSSSLFLLISMFLLFFSLHFLLLILLQIIFFNSSSLLLLIFLHSFSLDIYFLGFLLPSFLNPPPPFHSFLLLLSFFLDIYFLSFFRIISFFSSSFSSRFSQFQEEKEKKNISIFLEIHPLFLTPPPFNPFLSLSPLRVF</sequence>
<dbReference type="Proteomes" id="UP000597762">
    <property type="component" value="Unassembled WGS sequence"/>
</dbReference>
<dbReference type="AlphaFoldDB" id="A0A812CE45"/>
<feature type="transmembrane region" description="Helical" evidence="1">
    <location>
        <begin position="89"/>
        <end position="111"/>
    </location>
</feature>
<protein>
    <submittedName>
        <fullName evidence="2">Uncharacterized protein</fullName>
    </submittedName>
</protein>
<comment type="caution">
    <text evidence="2">The sequence shown here is derived from an EMBL/GenBank/DDBJ whole genome shotgun (WGS) entry which is preliminary data.</text>
</comment>
<proteinExistence type="predicted"/>
<evidence type="ECO:0000313" key="3">
    <source>
        <dbReference type="Proteomes" id="UP000597762"/>
    </source>
</evidence>
<evidence type="ECO:0000256" key="1">
    <source>
        <dbReference type="SAM" id="Phobius"/>
    </source>
</evidence>
<feature type="transmembrane region" description="Helical" evidence="1">
    <location>
        <begin position="29"/>
        <end position="52"/>
    </location>
</feature>
<feature type="transmembrane region" description="Helical" evidence="1">
    <location>
        <begin position="59"/>
        <end position="83"/>
    </location>
</feature>